<evidence type="ECO:0000313" key="2">
    <source>
        <dbReference type="Proteomes" id="UP000237718"/>
    </source>
</evidence>
<organism evidence="1 2">
    <name type="scientific">Tritonibacter scottomollicae</name>
    <name type="common">Epibacterium scottomollicae</name>
    <dbReference type="NCBI Taxonomy" id="483013"/>
    <lineage>
        <taxon>Bacteria</taxon>
        <taxon>Pseudomonadati</taxon>
        <taxon>Pseudomonadota</taxon>
        <taxon>Alphaproteobacteria</taxon>
        <taxon>Rhodobacterales</taxon>
        <taxon>Paracoccaceae</taxon>
        <taxon>Tritonibacter</taxon>
    </lineage>
</organism>
<dbReference type="AlphaFoldDB" id="A0A2T0ZZV2"/>
<dbReference type="Proteomes" id="UP000237718">
    <property type="component" value="Unassembled WGS sequence"/>
</dbReference>
<proteinExistence type="predicted"/>
<dbReference type="EMBL" id="PVUF01000039">
    <property type="protein sequence ID" value="PRZ41872.1"/>
    <property type="molecule type" value="Genomic_DNA"/>
</dbReference>
<gene>
    <name evidence="1" type="ORF">CLV89_1392</name>
</gene>
<comment type="caution">
    <text evidence="1">The sequence shown here is derived from an EMBL/GenBank/DDBJ whole genome shotgun (WGS) entry which is preliminary data.</text>
</comment>
<reference evidence="1 2" key="1">
    <citation type="submission" date="2018-03" db="EMBL/GenBank/DDBJ databases">
        <title>Genomic Encyclopedia of Archaeal and Bacterial Type Strains, Phase II (KMG-II): from individual species to whole genera.</title>
        <authorList>
            <person name="Goeker M."/>
        </authorList>
    </citation>
    <scope>NUCLEOTIDE SEQUENCE [LARGE SCALE GENOMIC DNA]</scope>
    <source>
        <strain evidence="1 2">DSM 25328</strain>
    </source>
</reference>
<evidence type="ECO:0000313" key="1">
    <source>
        <dbReference type="EMBL" id="PRZ41872.1"/>
    </source>
</evidence>
<accession>A0A2T0ZZV2</accession>
<protein>
    <submittedName>
        <fullName evidence="1">Uncharacterized protein</fullName>
    </submittedName>
</protein>
<sequence length="37" mass="4352">MDAPVREYDSQVEKQSKRVFGLTVIRNFANSRPKNNR</sequence>
<name>A0A2T0ZZV2_TRISK</name>